<name>A0ABM0LVH3_SACKO</name>
<proteinExistence type="predicted"/>
<keyword evidence="1" id="KW-1185">Reference proteome</keyword>
<dbReference type="GeneID" id="100372503"/>
<dbReference type="RefSeq" id="XP_006811764.1">
    <property type="nucleotide sequence ID" value="XM_006811701.1"/>
</dbReference>
<dbReference type="InterPro" id="IPR024868">
    <property type="entry name" value="FJX1/FJ"/>
</dbReference>
<evidence type="ECO:0000313" key="1">
    <source>
        <dbReference type="Proteomes" id="UP000694865"/>
    </source>
</evidence>
<organism evidence="1 2">
    <name type="scientific">Saccoglossus kowalevskii</name>
    <name type="common">Acorn worm</name>
    <dbReference type="NCBI Taxonomy" id="10224"/>
    <lineage>
        <taxon>Eukaryota</taxon>
        <taxon>Metazoa</taxon>
        <taxon>Hemichordata</taxon>
        <taxon>Enteropneusta</taxon>
        <taxon>Harrimaniidae</taxon>
        <taxon>Saccoglossus</taxon>
    </lineage>
</organism>
<sequence>MPRRRTNLMRHIQFPVDVLRSINGDELIQYKLNNVRSNGRNYTINGFTVVQDGIFWSEEIEQVFPRGPSVESFYSISSRMQFSNFNVIHMDGRFCGDWSSPNNARVTLSDGTRWCARYKPPCFILDELMAYYFSLMMHMNYIPPVILTKPDPSTPQWESEFVHGFLERKKWDPNNIITMTKWIPNLRDRVLYLHRNKFEYTGDNIWLHNLFYDKTRKPWMLDNEMSFLLGHIFQIPPHAPLTGILKSVCIFRRQTVEMVFKLHAHKNIPRLLWKVVNEHLGPLDFEWNPQKPTTCELYDKRYTVDWANAFTERIEEAYMWIKRCSEAGYESLLNDMKT</sequence>
<protein>
    <submittedName>
        <fullName evidence="2">Four-jointed box protein 1-like</fullName>
    </submittedName>
</protein>
<reference evidence="2" key="1">
    <citation type="submission" date="2025-08" db="UniProtKB">
        <authorList>
            <consortium name="RefSeq"/>
        </authorList>
    </citation>
    <scope>IDENTIFICATION</scope>
    <source>
        <tissue evidence="2">Testes</tissue>
    </source>
</reference>
<dbReference type="Proteomes" id="UP000694865">
    <property type="component" value="Unplaced"/>
</dbReference>
<accession>A0ABM0LVH3</accession>
<evidence type="ECO:0000313" key="2">
    <source>
        <dbReference type="RefSeq" id="XP_006811764.1"/>
    </source>
</evidence>
<dbReference type="PANTHER" id="PTHR13147">
    <property type="entry name" value="FOUR-JOINTED BOX PROTEIN 1"/>
    <property type="match status" value="1"/>
</dbReference>
<dbReference type="PANTHER" id="PTHR13147:SF5">
    <property type="entry name" value="FOUR-JOINTED BOX PROTEIN 1"/>
    <property type="match status" value="1"/>
</dbReference>
<gene>
    <name evidence="2" type="primary">LOC100372503</name>
</gene>